<protein>
    <submittedName>
        <fullName evidence="2">Aldedh domain-containing protein</fullName>
    </submittedName>
</protein>
<dbReference type="WBParaSite" id="SSLN_0001841701-mRNA-1">
    <property type="protein sequence ID" value="SSLN_0001841701-mRNA-1"/>
    <property type="gene ID" value="SSLN_0001841701"/>
</dbReference>
<dbReference type="InterPro" id="IPR015590">
    <property type="entry name" value="Aldehyde_DH_dom"/>
</dbReference>
<organism evidence="2">
    <name type="scientific">Schistocephalus solidus</name>
    <name type="common">Tapeworm</name>
    <dbReference type="NCBI Taxonomy" id="70667"/>
    <lineage>
        <taxon>Eukaryota</taxon>
        <taxon>Metazoa</taxon>
        <taxon>Spiralia</taxon>
        <taxon>Lophotrochozoa</taxon>
        <taxon>Platyhelminthes</taxon>
        <taxon>Cestoda</taxon>
        <taxon>Eucestoda</taxon>
        <taxon>Diphyllobothriidea</taxon>
        <taxon>Diphyllobothriidae</taxon>
        <taxon>Schistocephalus</taxon>
    </lineage>
</organism>
<evidence type="ECO:0000313" key="2">
    <source>
        <dbReference type="WBParaSite" id="SSLN_0001841701-mRNA-1"/>
    </source>
</evidence>
<dbReference type="Pfam" id="PF00171">
    <property type="entry name" value="Aldedh"/>
    <property type="match status" value="1"/>
</dbReference>
<dbReference type="SUPFAM" id="SSF53720">
    <property type="entry name" value="ALDH-like"/>
    <property type="match status" value="1"/>
</dbReference>
<dbReference type="Gene3D" id="3.40.605.10">
    <property type="entry name" value="Aldehyde Dehydrogenase, Chain A, domain 1"/>
    <property type="match status" value="1"/>
</dbReference>
<dbReference type="GO" id="GO:0016491">
    <property type="term" value="F:oxidoreductase activity"/>
    <property type="evidence" value="ECO:0007669"/>
    <property type="project" value="InterPro"/>
</dbReference>
<sequence length="170" mass="18694">LESSCPDECAADAFNEGSRRIVTSSPVNGEVKLIYINMQIILSKLDEPKIKLHDLFPEEISVTETRLSNPVDRSGISTSIAPIFINNEWQPAVNGKTFPTINPSTGKKICDIAAGDKADIDKAVAAAKKAFAFGSEWRRMDASVRGTLLNRLADLIERDREYIAVSFKLP</sequence>
<reference evidence="2" key="1">
    <citation type="submission" date="2016-06" db="UniProtKB">
        <authorList>
            <consortium name="WormBaseParasite"/>
        </authorList>
    </citation>
    <scope>IDENTIFICATION</scope>
</reference>
<dbReference type="InterPro" id="IPR016162">
    <property type="entry name" value="Ald_DH_N"/>
</dbReference>
<dbReference type="AlphaFoldDB" id="A0A183TMP4"/>
<name>A0A183TMP4_SCHSO</name>
<feature type="domain" description="Aldehyde dehydrogenase" evidence="1">
    <location>
        <begin position="89"/>
        <end position="164"/>
    </location>
</feature>
<proteinExistence type="predicted"/>
<evidence type="ECO:0000259" key="1">
    <source>
        <dbReference type="Pfam" id="PF00171"/>
    </source>
</evidence>
<dbReference type="InterPro" id="IPR016161">
    <property type="entry name" value="Ald_DH/histidinol_DH"/>
</dbReference>
<dbReference type="PANTHER" id="PTHR11699">
    <property type="entry name" value="ALDEHYDE DEHYDROGENASE-RELATED"/>
    <property type="match status" value="1"/>
</dbReference>
<accession>A0A183TMP4</accession>